<proteinExistence type="inferred from homology"/>
<dbReference type="InterPro" id="IPR039566">
    <property type="entry name" value="CvfB_S1_st"/>
</dbReference>
<dbReference type="InterPro" id="IPR048588">
    <property type="entry name" value="CvfB_S1_2nd"/>
</dbReference>
<dbReference type="Pfam" id="PF13509">
    <property type="entry name" value="S1_2"/>
    <property type="match status" value="1"/>
</dbReference>
<dbReference type="Gene3D" id="2.40.50.140">
    <property type="entry name" value="Nucleic acid-binding proteins"/>
    <property type="match status" value="2"/>
</dbReference>
<dbReference type="EMBL" id="JAAMFL010000003">
    <property type="protein sequence ID" value="MBS9337237.1"/>
    <property type="molecule type" value="Genomic_DNA"/>
</dbReference>
<dbReference type="PANTHER" id="PTHR37296:SF1">
    <property type="entry name" value="CONSERVED VIRULENCE FACTOR B"/>
    <property type="match status" value="1"/>
</dbReference>
<evidence type="ECO:0000313" key="3">
    <source>
        <dbReference type="EMBL" id="MBS9337237.1"/>
    </source>
</evidence>
<organism evidence="3 4">
    <name type="scientific">Fructobacillus parabroussonetiae</name>
    <dbReference type="NCBI Taxonomy" id="2713174"/>
    <lineage>
        <taxon>Bacteria</taxon>
        <taxon>Bacillati</taxon>
        <taxon>Bacillota</taxon>
        <taxon>Bacilli</taxon>
        <taxon>Lactobacillales</taxon>
        <taxon>Lactobacillaceae</taxon>
        <taxon>Fructobacillus</taxon>
    </lineage>
</organism>
<dbReference type="Gene3D" id="2.40.50.330">
    <property type="match status" value="1"/>
</dbReference>
<dbReference type="InterPro" id="IPR014464">
    <property type="entry name" value="CvfB_fam"/>
</dbReference>
<dbReference type="SMART" id="SM00316">
    <property type="entry name" value="S1"/>
    <property type="match status" value="1"/>
</dbReference>
<dbReference type="InterPro" id="IPR040764">
    <property type="entry name" value="CvfB_WH"/>
</dbReference>
<accession>A0ABS5QWD4</accession>
<reference evidence="3 4" key="1">
    <citation type="submission" date="2020-02" db="EMBL/GenBank/DDBJ databases">
        <title>Fructobacillus sp. isolated from paper mulberry of Taiwan.</title>
        <authorList>
            <person name="Lin S.-T."/>
        </authorList>
    </citation>
    <scope>NUCLEOTIDE SEQUENCE [LARGE SCALE GENOMIC DNA]</scope>
    <source>
        <strain evidence="3 4">S1-1</strain>
    </source>
</reference>
<protein>
    <submittedName>
        <fullName evidence="3">RNA-binding protein</fullName>
    </submittedName>
</protein>
<dbReference type="InterPro" id="IPR003029">
    <property type="entry name" value="S1_domain"/>
</dbReference>
<dbReference type="Gene3D" id="1.10.10.10">
    <property type="entry name" value="Winged helix-like DNA-binding domain superfamily/Winged helix DNA-binding domain"/>
    <property type="match status" value="1"/>
</dbReference>
<sequence>MEERLGQIIKAKVTDENDAYFYAQVDGGHTYEIDKDELEKPLKLGGYVTGFAYQNEDHRLQITKAVPDIQKDQYAWGKVVQGRSDLGVFVDIGLANKDLVVSLDDLPTIHDLWPKKGDRLLLTIKEDNKGRLWGKPAQQDIVKAVSRQARLGAGIKKGDKIKATVYRNKLVGTLVLTDNYCLGFIHPSQREIEPRLGEVVEARVLGVNEHGVINLSLKPLAYQVMDEDAQFLLLQLKRKPEHFLPFNDKSDPESIKMQFGFSKSQFKRALGRLYKERLIEQVDDGIRLTDKGLAGE</sequence>
<evidence type="ECO:0000256" key="1">
    <source>
        <dbReference type="PIRNR" id="PIRNR012524"/>
    </source>
</evidence>
<dbReference type="PANTHER" id="PTHR37296">
    <property type="entry name" value="CONSERVED VIRULENCE FACTOR B"/>
    <property type="match status" value="1"/>
</dbReference>
<comment type="similarity">
    <text evidence="1">Belongs to the CvfB family.</text>
</comment>
<dbReference type="InterPro" id="IPR012340">
    <property type="entry name" value="NA-bd_OB-fold"/>
</dbReference>
<evidence type="ECO:0000313" key="4">
    <source>
        <dbReference type="Proteomes" id="UP001519503"/>
    </source>
</evidence>
<dbReference type="SUPFAM" id="SSF50249">
    <property type="entry name" value="Nucleic acid-binding proteins"/>
    <property type="match status" value="1"/>
</dbReference>
<dbReference type="InterPro" id="IPR048587">
    <property type="entry name" value="CvfB_S1_3rd"/>
</dbReference>
<dbReference type="RefSeq" id="WP_213820966.1">
    <property type="nucleotide sequence ID" value="NZ_JAAMFL010000003.1"/>
</dbReference>
<keyword evidence="4" id="KW-1185">Reference proteome</keyword>
<evidence type="ECO:0000259" key="2">
    <source>
        <dbReference type="PROSITE" id="PS50126"/>
    </source>
</evidence>
<comment type="caution">
    <text evidence="3">The sequence shown here is derived from an EMBL/GenBank/DDBJ whole genome shotgun (WGS) entry which is preliminary data.</text>
</comment>
<dbReference type="Pfam" id="PF17783">
    <property type="entry name" value="WHD_CvfB"/>
    <property type="match status" value="1"/>
</dbReference>
<feature type="domain" description="S1 motif" evidence="2">
    <location>
        <begin position="158"/>
        <end position="218"/>
    </location>
</feature>
<dbReference type="PIRSF" id="PIRSF012524">
    <property type="entry name" value="YitL_S1"/>
    <property type="match status" value="1"/>
</dbReference>
<dbReference type="Pfam" id="PF21543">
    <property type="entry name" value="CvfB_2nd"/>
    <property type="match status" value="1"/>
</dbReference>
<dbReference type="Proteomes" id="UP001519503">
    <property type="component" value="Unassembled WGS sequence"/>
</dbReference>
<gene>
    <name evidence="3" type="ORF">G6R30_01990</name>
</gene>
<name>A0ABS5QWD4_9LACO</name>
<dbReference type="InterPro" id="IPR036388">
    <property type="entry name" value="WH-like_DNA-bd_sf"/>
</dbReference>
<dbReference type="Pfam" id="PF21191">
    <property type="entry name" value="CvfB_1st"/>
    <property type="match status" value="1"/>
</dbReference>
<dbReference type="PROSITE" id="PS50126">
    <property type="entry name" value="S1"/>
    <property type="match status" value="1"/>
</dbReference>